<feature type="repeat" description="PPR" evidence="2">
    <location>
        <begin position="106"/>
        <end position="140"/>
    </location>
</feature>
<accession>A0A7I8ICM0</accession>
<dbReference type="Pfam" id="PF13041">
    <property type="entry name" value="PPR_2"/>
    <property type="match status" value="1"/>
</dbReference>
<evidence type="ECO:0000313" key="4">
    <source>
        <dbReference type="Proteomes" id="UP001189122"/>
    </source>
</evidence>
<dbReference type="Gene3D" id="1.25.40.10">
    <property type="entry name" value="Tetratricopeptide repeat domain"/>
    <property type="match status" value="4"/>
</dbReference>
<dbReference type="EMBL" id="CACRZD030000002">
    <property type="protein sequence ID" value="CAA6655506.1"/>
    <property type="molecule type" value="Genomic_DNA"/>
</dbReference>
<dbReference type="Pfam" id="PF01535">
    <property type="entry name" value="PPR"/>
    <property type="match status" value="7"/>
</dbReference>
<evidence type="ECO:0000313" key="3">
    <source>
        <dbReference type="EMBL" id="CAA2615800.1"/>
    </source>
</evidence>
<keyword evidence="1" id="KW-0677">Repeat</keyword>
<organism evidence="3">
    <name type="scientific">Spirodela intermedia</name>
    <name type="common">Intermediate duckweed</name>
    <dbReference type="NCBI Taxonomy" id="51605"/>
    <lineage>
        <taxon>Eukaryota</taxon>
        <taxon>Viridiplantae</taxon>
        <taxon>Streptophyta</taxon>
        <taxon>Embryophyta</taxon>
        <taxon>Tracheophyta</taxon>
        <taxon>Spermatophyta</taxon>
        <taxon>Magnoliopsida</taxon>
        <taxon>Liliopsida</taxon>
        <taxon>Araceae</taxon>
        <taxon>Lemnoideae</taxon>
        <taxon>Spirodela</taxon>
    </lineage>
</organism>
<protein>
    <submittedName>
        <fullName evidence="3">Uncharacterized protein</fullName>
    </submittedName>
</protein>
<dbReference type="GO" id="GO:0003723">
    <property type="term" value="F:RNA binding"/>
    <property type="evidence" value="ECO:0007669"/>
    <property type="project" value="InterPro"/>
</dbReference>
<gene>
    <name evidence="3" type="ORF">SI7747_02002046</name>
</gene>
<dbReference type="Pfam" id="PF20431">
    <property type="entry name" value="E_motif"/>
    <property type="match status" value="1"/>
</dbReference>
<feature type="repeat" description="PPR" evidence="2">
    <location>
        <begin position="194"/>
        <end position="224"/>
    </location>
</feature>
<proteinExistence type="predicted"/>
<dbReference type="PANTHER" id="PTHR47926">
    <property type="entry name" value="PENTATRICOPEPTIDE REPEAT-CONTAINING PROTEIN"/>
    <property type="match status" value="1"/>
</dbReference>
<feature type="repeat" description="PPR" evidence="2">
    <location>
        <begin position="225"/>
        <end position="259"/>
    </location>
</feature>
<dbReference type="FunFam" id="1.25.40.10:FF:000090">
    <property type="entry name" value="Pentatricopeptide repeat-containing protein, chloroplastic"/>
    <property type="match status" value="1"/>
</dbReference>
<dbReference type="EMBL" id="LR743589">
    <property type="protein sequence ID" value="CAA2615800.1"/>
    <property type="molecule type" value="Genomic_DNA"/>
</dbReference>
<evidence type="ECO:0000256" key="1">
    <source>
        <dbReference type="ARBA" id="ARBA00022737"/>
    </source>
</evidence>
<keyword evidence="4" id="KW-1185">Reference proteome</keyword>
<sequence>MRKRIKKILYELKQFIDLFDSSPSLPTPSGFQLTETISSSQTLQRLIVSSLRECSCIRDLKLVHAAVIKNDAHRDSFFANQFVTACSRLGWIDYALLVFAQVADPNAFVYNAVIRGLHLCSAPAEALELYAAMLREGRRPTSYTFTFVIKACEQVSPAAAGFAAAVHAQALKLGFGSNVFVQTALIDLYSKLEDAVFWTVMISAHAHMGDMASARQLFEDMPERSTVAWNTMIASYARSGDVESATLLFDRMPKKDLVSWTTMISCYAQNGHPDGVTMATVISACAHLGALDLGREAHLCVLRRGFRLLDVYIGSSLVDMYAKCGSLESSLMVFFKLRRWNLFCWNSAIEGLAAHGRAAAALCLFRLLEEGRDTAPNGVTFVSVLSACAHAGLVEEGRRLFSSMTEGYSIPPAPEHYGCMVDLLGRAGRLDEALGVIQSMRVEPNAAVWGALLGACKTHANTEMGCAAASQLMALEPGGSGHYALSVNLYAQANEWAQVAAIRGLMKGRGVQKSSPGSSWIEIAGAVNEFTASAESHPFFDAIRLLLTRLDAHLKQPGCTSHADLDPPMNRNKSNPWIFFDQVCIIIWTIAAGGGVDVATDSNQTVRSAC</sequence>
<dbReference type="GO" id="GO:0009451">
    <property type="term" value="P:RNA modification"/>
    <property type="evidence" value="ECO:0007669"/>
    <property type="project" value="InterPro"/>
</dbReference>
<dbReference type="PROSITE" id="PS51375">
    <property type="entry name" value="PPR"/>
    <property type="match status" value="4"/>
</dbReference>
<dbReference type="AlphaFoldDB" id="A0A7I8ICM0"/>
<reference evidence="3 4" key="1">
    <citation type="submission" date="2019-12" db="EMBL/GenBank/DDBJ databases">
        <authorList>
            <person name="Scholz U."/>
            <person name="Mascher M."/>
            <person name="Fiebig A."/>
        </authorList>
    </citation>
    <scope>NUCLEOTIDE SEQUENCE</scope>
</reference>
<feature type="repeat" description="PPR" evidence="2">
    <location>
        <begin position="377"/>
        <end position="411"/>
    </location>
</feature>
<dbReference type="InterPro" id="IPR046848">
    <property type="entry name" value="E_motif"/>
</dbReference>
<name>A0A7I8ICM0_SPIIN</name>
<dbReference type="PANTHER" id="PTHR47926:SF376">
    <property type="entry name" value="TETRATRICOPEPTIDE-LIKE HELICAL DOMAIN SUPERFAMILY"/>
    <property type="match status" value="1"/>
</dbReference>
<dbReference type="InterPro" id="IPR011990">
    <property type="entry name" value="TPR-like_helical_dom_sf"/>
</dbReference>
<dbReference type="InterPro" id="IPR046960">
    <property type="entry name" value="PPR_At4g14850-like_plant"/>
</dbReference>
<dbReference type="InterPro" id="IPR002885">
    <property type="entry name" value="PPR_rpt"/>
</dbReference>
<evidence type="ECO:0000256" key="2">
    <source>
        <dbReference type="PROSITE-ProRule" id="PRU00708"/>
    </source>
</evidence>
<dbReference type="NCBIfam" id="TIGR00756">
    <property type="entry name" value="PPR"/>
    <property type="match status" value="4"/>
</dbReference>
<dbReference type="Proteomes" id="UP001189122">
    <property type="component" value="Unassembled WGS sequence"/>
</dbReference>